<gene>
    <name evidence="2" type="ORF">BJG266_LOCUS47314</name>
    <name evidence="3" type="ORF">QVE165_LOCUS64352</name>
</gene>
<dbReference type="Gene3D" id="3.30.559.10">
    <property type="entry name" value="Chloramphenicol acetyltransferase-like domain"/>
    <property type="match status" value="1"/>
</dbReference>
<dbReference type="EMBL" id="CAJNOM010005869">
    <property type="protein sequence ID" value="CAF1666634.1"/>
    <property type="molecule type" value="Genomic_DNA"/>
</dbReference>
<dbReference type="InterPro" id="IPR001242">
    <property type="entry name" value="Condensation_dom"/>
</dbReference>
<organism evidence="2 5">
    <name type="scientific">Adineta steineri</name>
    <dbReference type="NCBI Taxonomy" id="433720"/>
    <lineage>
        <taxon>Eukaryota</taxon>
        <taxon>Metazoa</taxon>
        <taxon>Spiralia</taxon>
        <taxon>Gnathifera</taxon>
        <taxon>Rotifera</taxon>
        <taxon>Eurotatoria</taxon>
        <taxon>Bdelloidea</taxon>
        <taxon>Adinetida</taxon>
        <taxon>Adinetidae</taxon>
        <taxon>Adineta</taxon>
    </lineage>
</organism>
<evidence type="ECO:0000313" key="5">
    <source>
        <dbReference type="Proteomes" id="UP000663877"/>
    </source>
</evidence>
<dbReference type="GO" id="GO:0005737">
    <property type="term" value="C:cytoplasm"/>
    <property type="evidence" value="ECO:0007669"/>
    <property type="project" value="TreeGrafter"/>
</dbReference>
<evidence type="ECO:0000259" key="1">
    <source>
        <dbReference type="Pfam" id="PF00668"/>
    </source>
</evidence>
<sequence length="301" mass="35046">YNFEYRLSLPIDRQRSSTDQRSGLGSLVEISFDNEVATSFLNYASSHHVTPFQLGLATFYTFLFKLTHHQKDLCISSLNANRYRNELQNVLGMFVSTLPYRIELNSYWTFDELVKFVHGKCLSILSHSHYPLQHILADFHLNQSNIAFLETVFYFVSMSFDMSQLSVHGTSLEEVSLDQSTEVAKFDFMSTFIYNPLRDNKKLSCFFVCSNDLYEEKTLENIARRFQYFVSQLFTMNPSVKELNLWNIPINNLQIILPEEANELHKILFKKVSNSINEDDICDVIFQVVVKGFLMTRNPIN</sequence>
<dbReference type="GO" id="GO:0003824">
    <property type="term" value="F:catalytic activity"/>
    <property type="evidence" value="ECO:0007669"/>
    <property type="project" value="InterPro"/>
</dbReference>
<evidence type="ECO:0000313" key="3">
    <source>
        <dbReference type="EMBL" id="CAF1666634.1"/>
    </source>
</evidence>
<feature type="non-terminal residue" evidence="2">
    <location>
        <position position="301"/>
    </location>
</feature>
<dbReference type="PANTHER" id="PTHR45527">
    <property type="entry name" value="NONRIBOSOMAL PEPTIDE SYNTHETASE"/>
    <property type="match status" value="1"/>
</dbReference>
<dbReference type="SUPFAM" id="SSF52777">
    <property type="entry name" value="CoA-dependent acyltransferases"/>
    <property type="match status" value="1"/>
</dbReference>
<dbReference type="Pfam" id="PF00668">
    <property type="entry name" value="Condensation"/>
    <property type="match status" value="1"/>
</dbReference>
<name>A0A815Y5I8_9BILA</name>
<comment type="caution">
    <text evidence="2">The sequence shown here is derived from an EMBL/GenBank/DDBJ whole genome shotgun (WGS) entry which is preliminary data.</text>
</comment>
<dbReference type="Proteomes" id="UP000663832">
    <property type="component" value="Unassembled WGS sequence"/>
</dbReference>
<dbReference type="InterPro" id="IPR023213">
    <property type="entry name" value="CAT-like_dom_sf"/>
</dbReference>
<dbReference type="GO" id="GO:0044550">
    <property type="term" value="P:secondary metabolite biosynthetic process"/>
    <property type="evidence" value="ECO:0007669"/>
    <property type="project" value="TreeGrafter"/>
</dbReference>
<evidence type="ECO:0000313" key="4">
    <source>
        <dbReference type="Proteomes" id="UP000663832"/>
    </source>
</evidence>
<reference evidence="2" key="1">
    <citation type="submission" date="2021-02" db="EMBL/GenBank/DDBJ databases">
        <authorList>
            <person name="Nowell W R."/>
        </authorList>
    </citation>
    <scope>NUCLEOTIDE SEQUENCE</scope>
</reference>
<keyword evidence="4" id="KW-1185">Reference proteome</keyword>
<dbReference type="GO" id="GO:0031177">
    <property type="term" value="F:phosphopantetheine binding"/>
    <property type="evidence" value="ECO:0007669"/>
    <property type="project" value="TreeGrafter"/>
</dbReference>
<feature type="domain" description="Condensation" evidence="1">
    <location>
        <begin position="6"/>
        <end position="241"/>
    </location>
</feature>
<dbReference type="EMBL" id="CAJNOI010005464">
    <property type="protein sequence ID" value="CAF1565606.1"/>
    <property type="molecule type" value="Genomic_DNA"/>
</dbReference>
<accession>A0A815Y5I8</accession>
<dbReference type="AlphaFoldDB" id="A0A815Y5I8"/>
<protein>
    <recommendedName>
        <fullName evidence="1">Condensation domain-containing protein</fullName>
    </recommendedName>
</protein>
<dbReference type="GO" id="GO:0043041">
    <property type="term" value="P:amino acid activation for nonribosomal peptide biosynthetic process"/>
    <property type="evidence" value="ECO:0007669"/>
    <property type="project" value="TreeGrafter"/>
</dbReference>
<dbReference type="Gene3D" id="3.30.559.30">
    <property type="entry name" value="Nonribosomal peptide synthetase, condensation domain"/>
    <property type="match status" value="1"/>
</dbReference>
<dbReference type="PANTHER" id="PTHR45527:SF1">
    <property type="entry name" value="FATTY ACID SYNTHASE"/>
    <property type="match status" value="1"/>
</dbReference>
<dbReference type="OrthoDB" id="3753210at2759"/>
<evidence type="ECO:0000313" key="2">
    <source>
        <dbReference type="EMBL" id="CAF1565606.1"/>
    </source>
</evidence>
<proteinExistence type="predicted"/>
<dbReference type="Proteomes" id="UP000663877">
    <property type="component" value="Unassembled WGS sequence"/>
</dbReference>